<feature type="transmembrane region" description="Helical" evidence="1">
    <location>
        <begin position="207"/>
        <end position="227"/>
    </location>
</feature>
<proteinExistence type="predicted"/>
<dbReference type="EMBL" id="FQUZ01000033">
    <property type="protein sequence ID" value="SHF66512.1"/>
    <property type="molecule type" value="Genomic_DNA"/>
</dbReference>
<evidence type="ECO:0000313" key="2">
    <source>
        <dbReference type="EMBL" id="SHF66512.1"/>
    </source>
</evidence>
<dbReference type="RefSeq" id="WP_073356905.1">
    <property type="nucleotide sequence ID" value="NZ_FQUZ01000033.1"/>
</dbReference>
<feature type="transmembrane region" description="Helical" evidence="1">
    <location>
        <begin position="12"/>
        <end position="28"/>
    </location>
</feature>
<dbReference type="GO" id="GO:0010468">
    <property type="term" value="P:regulation of gene expression"/>
    <property type="evidence" value="ECO:0007669"/>
    <property type="project" value="InterPro"/>
</dbReference>
<keyword evidence="1" id="KW-0472">Membrane</keyword>
<reference evidence="2 3" key="1">
    <citation type="submission" date="2016-11" db="EMBL/GenBank/DDBJ databases">
        <authorList>
            <person name="Jaros S."/>
            <person name="Januszkiewicz K."/>
            <person name="Wedrychowicz H."/>
        </authorList>
    </citation>
    <scope>NUCLEOTIDE SEQUENCE [LARGE SCALE GENOMIC DNA]</scope>
    <source>
        <strain evidence="2 3">DSM 16112</strain>
    </source>
</reference>
<evidence type="ECO:0008006" key="4">
    <source>
        <dbReference type="Google" id="ProtNLM"/>
    </source>
</evidence>
<dbReference type="NCBIfam" id="TIGR03082">
    <property type="entry name" value="Gneg_AbrB_dup"/>
    <property type="match status" value="2"/>
</dbReference>
<dbReference type="PANTHER" id="PTHR38457">
    <property type="entry name" value="REGULATOR ABRB-RELATED"/>
    <property type="match status" value="1"/>
</dbReference>
<keyword evidence="3" id="KW-1185">Reference proteome</keyword>
<feature type="transmembrane region" description="Helical" evidence="1">
    <location>
        <begin position="183"/>
        <end position="200"/>
    </location>
</feature>
<dbReference type="OrthoDB" id="8527964at2"/>
<gene>
    <name evidence="2" type="ORF">SAMN02745117_02394</name>
</gene>
<dbReference type="InterPro" id="IPR007820">
    <property type="entry name" value="AbrB_fam"/>
</dbReference>
<evidence type="ECO:0000256" key="1">
    <source>
        <dbReference type="SAM" id="Phobius"/>
    </source>
</evidence>
<feature type="transmembrane region" description="Helical" evidence="1">
    <location>
        <begin position="325"/>
        <end position="343"/>
    </location>
</feature>
<name>A0A1M5DID8_9BURK</name>
<accession>A0A1M5DID8</accession>
<sequence>MLSLSDDVRRAALGGAIALLGALLAVWLHIPLPWLLGSLILTAATRIAGVRSRCPVAFNKAGRWVIGVSLGLYFTPQVASSLAQHWPLIALGMAYAMLLAVLGCWIYRRWAGLDLRTAWFAAAIGSASEMANLAQRNGARVDQVATVHSVRVMLVVVTVPFAFHWFSQAGTPSLLAEVRQVQWPGLLTLALGALGAALAFERLRLPNGWMLGPLVFVMTVTLLGWHFSALPAWVSWLGQLFIGWSLGDKYRPDFFRSAPRLLSVVAVLTLGMMALSALLGWVLAALTQLPVATLILGLTPGGIAEMTITAKVLGLGVPLVTAMQVMRMLCVVLLTGPLYRLFLQARIRED</sequence>
<dbReference type="GO" id="GO:0016020">
    <property type="term" value="C:membrane"/>
    <property type="evidence" value="ECO:0007669"/>
    <property type="project" value="InterPro"/>
</dbReference>
<dbReference type="STRING" id="1122156.SAMN02745117_02394"/>
<dbReference type="Proteomes" id="UP000184327">
    <property type="component" value="Unassembled WGS sequence"/>
</dbReference>
<dbReference type="Pfam" id="PF05145">
    <property type="entry name" value="AbrB"/>
    <property type="match status" value="1"/>
</dbReference>
<protein>
    <recommendedName>
        <fullName evidence="4">Ammonia monooxygenase</fullName>
    </recommendedName>
</protein>
<organism evidence="2 3">
    <name type="scientific">Lampropedia hyalina DSM 16112</name>
    <dbReference type="NCBI Taxonomy" id="1122156"/>
    <lineage>
        <taxon>Bacteria</taxon>
        <taxon>Pseudomonadati</taxon>
        <taxon>Pseudomonadota</taxon>
        <taxon>Betaproteobacteria</taxon>
        <taxon>Burkholderiales</taxon>
        <taxon>Comamonadaceae</taxon>
        <taxon>Lampropedia</taxon>
    </lineage>
</organism>
<dbReference type="PIRSF" id="PIRSF038991">
    <property type="entry name" value="Protein_AbrB"/>
    <property type="match status" value="1"/>
</dbReference>
<dbReference type="PANTHER" id="PTHR38457:SF1">
    <property type="entry name" value="REGULATOR ABRB-RELATED"/>
    <property type="match status" value="1"/>
</dbReference>
<keyword evidence="1" id="KW-1133">Transmembrane helix</keyword>
<feature type="transmembrane region" description="Helical" evidence="1">
    <location>
        <begin position="144"/>
        <end position="163"/>
    </location>
</feature>
<keyword evidence="1" id="KW-0812">Transmembrane</keyword>
<dbReference type="AlphaFoldDB" id="A0A1M5DID8"/>
<dbReference type="InterPro" id="IPR017516">
    <property type="entry name" value="AbrB_dup"/>
</dbReference>
<feature type="transmembrane region" description="Helical" evidence="1">
    <location>
        <begin position="85"/>
        <end position="107"/>
    </location>
</feature>
<feature type="transmembrane region" description="Helical" evidence="1">
    <location>
        <begin position="262"/>
        <end position="284"/>
    </location>
</feature>
<evidence type="ECO:0000313" key="3">
    <source>
        <dbReference type="Proteomes" id="UP000184327"/>
    </source>
</evidence>